<dbReference type="OrthoDB" id="20669at2759"/>
<sequence length="690" mass="77206">MRNGGWKSRLPYHDVWVRNREWGQRPALGSTNRLMKGLYSSLMPVNSWSHDGNPDIPQPGAIFNLEFSPDGSLLVAACEKKSFLMFDPLTRKMIISGANAHDDCVNCVRFLDSRIFATCSDDKTVALWDTRNLRNRLRTLQGHSNWVKNIEFSQKDGLLVTSGFDGAIYTWDINSYTECGFIYNRVFHTNGLMRTRLTPDGSKMIICTTGGYLIVIHDLDLNTLEQDLSGFKPNMYRLMQLSLTTIPVAANFTQLFSRRRKKNRVEFIADFPENDDAEVVSSLQVHPQGWCVLSRNISNHEKSEWTCIHDIQDDPVSDTEALELEDCSTDFEPSEVETNGNEPSQDGDRAVPSSVSALQALFQNVIDGSNVRDSSGRGRQAQTTEQESPRRNAEATVSSADVWEALIAIRFHRERERRNAANSQFDSSRMNIVRTFSGLQDLNVNSLLDNLMQRDTNNSETRSNNDSNSDDNENDNDNDDDSANNNPSERSNSSYIIFRYRYNQNSDNQEASTSSSTSNVSENADNGSSSRSSSEPVTRIRNSQIGNSNGHTVVILSSQPQAANLSERLGSSFSSYKVPKNHKTHQNKPRLLHYIEECNVGKGFIKELCFSSDGRIVCSPFSYGVRLLSFNSDCAELSTCVPENPPVTLHELATNNPHTDIVVSTKFSPTSCLLVSGCLAGKIVYHQPGY</sequence>
<feature type="region of interest" description="Disordered" evidence="5">
    <location>
        <begin position="506"/>
        <end position="546"/>
    </location>
</feature>
<feature type="compositionally biased region" description="Low complexity" evidence="5">
    <location>
        <begin position="506"/>
        <end position="534"/>
    </location>
</feature>
<dbReference type="EMBL" id="OU963865">
    <property type="protein sequence ID" value="CAH0388975.1"/>
    <property type="molecule type" value="Genomic_DNA"/>
</dbReference>
<dbReference type="Proteomes" id="UP001152759">
    <property type="component" value="Chromosome 4"/>
</dbReference>
<dbReference type="Gene3D" id="2.130.10.10">
    <property type="entry name" value="YVTN repeat-like/Quinoprotein amine dehydrogenase"/>
    <property type="match status" value="1"/>
</dbReference>
<dbReference type="InterPro" id="IPR019775">
    <property type="entry name" value="WD40_repeat_CS"/>
</dbReference>
<evidence type="ECO:0000313" key="6">
    <source>
        <dbReference type="EMBL" id="CAH0388975.1"/>
    </source>
</evidence>
<dbReference type="SMART" id="SM00320">
    <property type="entry name" value="WD40"/>
    <property type="match status" value="5"/>
</dbReference>
<keyword evidence="2 4" id="KW-0853">WD repeat</keyword>
<comment type="similarity">
    <text evidence="1">Belongs to the WD repeat DCAF10 family.</text>
</comment>
<accession>A0A9P0F462</accession>
<dbReference type="PROSITE" id="PS50294">
    <property type="entry name" value="WD_REPEATS_REGION"/>
    <property type="match status" value="2"/>
</dbReference>
<dbReference type="KEGG" id="btab:109031539"/>
<keyword evidence="3" id="KW-0677">Repeat</keyword>
<evidence type="ECO:0000256" key="1">
    <source>
        <dbReference type="ARBA" id="ARBA00005903"/>
    </source>
</evidence>
<organism evidence="6 7">
    <name type="scientific">Bemisia tabaci</name>
    <name type="common">Sweetpotato whitefly</name>
    <name type="synonym">Aleurodes tabaci</name>
    <dbReference type="NCBI Taxonomy" id="7038"/>
    <lineage>
        <taxon>Eukaryota</taxon>
        <taxon>Metazoa</taxon>
        <taxon>Ecdysozoa</taxon>
        <taxon>Arthropoda</taxon>
        <taxon>Hexapoda</taxon>
        <taxon>Insecta</taxon>
        <taxon>Pterygota</taxon>
        <taxon>Neoptera</taxon>
        <taxon>Paraneoptera</taxon>
        <taxon>Hemiptera</taxon>
        <taxon>Sternorrhyncha</taxon>
        <taxon>Aleyrodoidea</taxon>
        <taxon>Aleyrodidae</taxon>
        <taxon>Aleyrodinae</taxon>
        <taxon>Bemisia</taxon>
    </lineage>
</organism>
<dbReference type="GO" id="GO:0080008">
    <property type="term" value="C:Cul4-RING E3 ubiquitin ligase complex"/>
    <property type="evidence" value="ECO:0007669"/>
    <property type="project" value="TreeGrafter"/>
</dbReference>
<feature type="repeat" description="WD" evidence="4">
    <location>
        <begin position="140"/>
        <end position="175"/>
    </location>
</feature>
<dbReference type="PANTHER" id="PTHR14588">
    <property type="entry name" value="DDB1- AND CUL4-ASSOCIATED FACTOR 10"/>
    <property type="match status" value="1"/>
</dbReference>
<feature type="region of interest" description="Disordered" evidence="5">
    <location>
        <begin position="455"/>
        <end position="493"/>
    </location>
</feature>
<proteinExistence type="inferred from homology"/>
<dbReference type="InterPro" id="IPR039085">
    <property type="entry name" value="DCA10"/>
</dbReference>
<feature type="compositionally biased region" description="Acidic residues" evidence="5">
    <location>
        <begin position="468"/>
        <end position="482"/>
    </location>
</feature>
<dbReference type="PROSITE" id="PS50082">
    <property type="entry name" value="WD_REPEATS_2"/>
    <property type="match status" value="2"/>
</dbReference>
<dbReference type="PANTHER" id="PTHR14588:SF2">
    <property type="entry name" value="DDB1- AND CUL4-ASSOCIATED FACTOR 10"/>
    <property type="match status" value="1"/>
</dbReference>
<dbReference type="Pfam" id="PF00400">
    <property type="entry name" value="WD40"/>
    <property type="match status" value="2"/>
</dbReference>
<gene>
    <name evidence="6" type="ORF">BEMITA_LOCUS7850</name>
</gene>
<protein>
    <submittedName>
        <fullName evidence="6">Uncharacterized protein</fullName>
    </submittedName>
</protein>
<dbReference type="InterPro" id="IPR015943">
    <property type="entry name" value="WD40/YVTN_repeat-like_dom_sf"/>
</dbReference>
<reference evidence="6" key="1">
    <citation type="submission" date="2021-12" db="EMBL/GenBank/DDBJ databases">
        <authorList>
            <person name="King R."/>
        </authorList>
    </citation>
    <scope>NUCLEOTIDE SEQUENCE</scope>
</reference>
<feature type="region of interest" description="Disordered" evidence="5">
    <location>
        <begin position="369"/>
        <end position="397"/>
    </location>
</feature>
<evidence type="ECO:0000313" key="7">
    <source>
        <dbReference type="Proteomes" id="UP001152759"/>
    </source>
</evidence>
<dbReference type="InterPro" id="IPR036322">
    <property type="entry name" value="WD40_repeat_dom_sf"/>
</dbReference>
<evidence type="ECO:0000256" key="4">
    <source>
        <dbReference type="PROSITE-ProRule" id="PRU00221"/>
    </source>
</evidence>
<feature type="repeat" description="WD" evidence="4">
    <location>
        <begin position="98"/>
        <end position="138"/>
    </location>
</feature>
<dbReference type="AlphaFoldDB" id="A0A9P0F462"/>
<evidence type="ECO:0000256" key="5">
    <source>
        <dbReference type="SAM" id="MobiDB-lite"/>
    </source>
</evidence>
<dbReference type="FunFam" id="2.130.10.10:FF:000661">
    <property type="entry name" value="Uncharacterized protein, isoform A"/>
    <property type="match status" value="1"/>
</dbReference>
<feature type="compositionally biased region" description="Low complexity" evidence="5">
    <location>
        <begin position="455"/>
        <end position="467"/>
    </location>
</feature>
<evidence type="ECO:0000256" key="3">
    <source>
        <dbReference type="ARBA" id="ARBA00022737"/>
    </source>
</evidence>
<keyword evidence="7" id="KW-1185">Reference proteome</keyword>
<dbReference type="PROSITE" id="PS00678">
    <property type="entry name" value="WD_REPEATS_1"/>
    <property type="match status" value="1"/>
</dbReference>
<feature type="region of interest" description="Disordered" evidence="5">
    <location>
        <begin position="329"/>
        <end position="352"/>
    </location>
</feature>
<dbReference type="InterPro" id="IPR001680">
    <property type="entry name" value="WD40_rpt"/>
</dbReference>
<dbReference type="SUPFAM" id="SSF50978">
    <property type="entry name" value="WD40 repeat-like"/>
    <property type="match status" value="1"/>
</dbReference>
<evidence type="ECO:0000256" key="2">
    <source>
        <dbReference type="ARBA" id="ARBA00022574"/>
    </source>
</evidence>
<name>A0A9P0F462_BEMTA</name>